<organism evidence="1">
    <name type="scientific">Cladocopium goreaui</name>
    <dbReference type="NCBI Taxonomy" id="2562237"/>
    <lineage>
        <taxon>Eukaryota</taxon>
        <taxon>Sar</taxon>
        <taxon>Alveolata</taxon>
        <taxon>Dinophyceae</taxon>
        <taxon>Suessiales</taxon>
        <taxon>Symbiodiniaceae</taxon>
        <taxon>Cladocopium</taxon>
    </lineage>
</organism>
<evidence type="ECO:0000313" key="3">
    <source>
        <dbReference type="Proteomes" id="UP001152797"/>
    </source>
</evidence>
<dbReference type="EMBL" id="CAMXCT010001212">
    <property type="protein sequence ID" value="CAI3987872.1"/>
    <property type="molecule type" value="Genomic_DNA"/>
</dbReference>
<evidence type="ECO:0000313" key="1">
    <source>
        <dbReference type="EMBL" id="CAI3987872.1"/>
    </source>
</evidence>
<dbReference type="OrthoDB" id="422168at2759"/>
<evidence type="ECO:0000313" key="2">
    <source>
        <dbReference type="EMBL" id="CAL1141247.1"/>
    </source>
</evidence>
<reference evidence="1" key="1">
    <citation type="submission" date="2022-10" db="EMBL/GenBank/DDBJ databases">
        <authorList>
            <person name="Chen Y."/>
            <person name="Dougan E. K."/>
            <person name="Chan C."/>
            <person name="Rhodes N."/>
            <person name="Thang M."/>
        </authorList>
    </citation>
    <scope>NUCLEOTIDE SEQUENCE</scope>
</reference>
<dbReference type="EMBL" id="CAMXCT030001212">
    <property type="protein sequence ID" value="CAL4775184.1"/>
    <property type="molecule type" value="Genomic_DNA"/>
</dbReference>
<gene>
    <name evidence="1" type="ORF">C1SCF055_LOCUS15110</name>
</gene>
<proteinExistence type="predicted"/>
<dbReference type="AlphaFoldDB" id="A0A9P1C989"/>
<name>A0A9P1C989_9DINO</name>
<comment type="caution">
    <text evidence="1">The sequence shown here is derived from an EMBL/GenBank/DDBJ whole genome shotgun (WGS) entry which is preliminary data.</text>
</comment>
<sequence>MLSYGVCQLQCNDSVQAANHSTLVFTNYSEISNKEACSIPDTAERGITREQLVKVVRFISKMADRCCETFGEDHGTKLKFEDFNLYHADYWLIKPATQGYQDKGCSLVEVMAVEAQRPHWFVSHAWIEPICKFLACLEQHALVRELLSSTSYWVCAYANNQHCVEEDITSNPRSTSFYRAMQMSQGVLLVLDSAGTPFKRIWCCFEESIAATLSWKGQIA</sequence>
<keyword evidence="3" id="KW-1185">Reference proteome</keyword>
<dbReference type="EMBL" id="CAMXCT020001212">
    <property type="protein sequence ID" value="CAL1141247.1"/>
    <property type="molecule type" value="Genomic_DNA"/>
</dbReference>
<reference evidence="2" key="2">
    <citation type="submission" date="2024-04" db="EMBL/GenBank/DDBJ databases">
        <authorList>
            <person name="Chen Y."/>
            <person name="Shah S."/>
            <person name="Dougan E. K."/>
            <person name="Thang M."/>
            <person name="Chan C."/>
        </authorList>
    </citation>
    <scope>NUCLEOTIDE SEQUENCE [LARGE SCALE GENOMIC DNA]</scope>
</reference>
<accession>A0A9P1C989</accession>
<dbReference type="Proteomes" id="UP001152797">
    <property type="component" value="Unassembled WGS sequence"/>
</dbReference>
<protein>
    <submittedName>
        <fullName evidence="1">Uncharacterized protein</fullName>
    </submittedName>
</protein>